<evidence type="ECO:0000256" key="8">
    <source>
        <dbReference type="ARBA" id="ARBA00023136"/>
    </source>
</evidence>
<sequence length="327" mass="38633">MSVLNRLFNVDDVRYHYYYRDIPAGNYTWTHDFSKFPGLQIQLPGEAFVQRHTREIVMTSNDYWHYSIYISIGYIVTIFTLKFLMNQREKGFDLKRELILWNWFLAAFSFMGAVRCLPEFWHVLVNDGFFDSYAKNTYVQDIRINAWYWFFTLSKAPELIDTLFIVLRKRRLIQLHWIHHTLTLIYSWFVFGDVPSTARWMVNMNLAVHTLMYSYYALTAMGHRLPRQVNVTLTTLQIVQMLFGFYIHIDCLRLKLMGQPCDVSMAVAVTGFSLYALFFLLFMNFFIRTYIIPSSKKAVKAAMANGNAILKDLNNNKNGKEVIKKLQ</sequence>
<dbReference type="GO" id="GO:0042761">
    <property type="term" value="P:very long-chain fatty acid biosynthetic process"/>
    <property type="evidence" value="ECO:0007669"/>
    <property type="project" value="TreeGrafter"/>
</dbReference>
<comment type="caution">
    <text evidence="11">The sequence shown here is derived from an EMBL/GenBank/DDBJ whole genome shotgun (WGS) entry which is preliminary data.</text>
</comment>
<feature type="transmembrane region" description="Helical" evidence="10">
    <location>
        <begin position="174"/>
        <end position="191"/>
    </location>
</feature>
<feature type="transmembrane region" description="Helical" evidence="10">
    <location>
        <begin position="97"/>
        <end position="114"/>
    </location>
</feature>
<feature type="transmembrane region" description="Helical" evidence="10">
    <location>
        <begin position="63"/>
        <end position="85"/>
    </location>
</feature>
<keyword evidence="5 10" id="KW-0276">Fatty acid metabolism</keyword>
<evidence type="ECO:0000256" key="7">
    <source>
        <dbReference type="ARBA" id="ARBA00023098"/>
    </source>
</evidence>
<protein>
    <recommendedName>
        <fullName evidence="10">Elongation of very long chain fatty acids protein</fullName>
        <ecNumber evidence="10">2.3.1.199</ecNumber>
    </recommendedName>
    <alternativeName>
        <fullName evidence="10">Very-long-chain 3-oxoacyl-CoA synthase</fullName>
    </alternativeName>
</protein>
<comment type="subcellular location">
    <subcellularLocation>
        <location evidence="1">Membrane</location>
        <topology evidence="1">Multi-pass membrane protein</topology>
    </subcellularLocation>
</comment>
<dbReference type="GO" id="GO:0034625">
    <property type="term" value="P:fatty acid elongation, monounsaturated fatty acid"/>
    <property type="evidence" value="ECO:0007669"/>
    <property type="project" value="TreeGrafter"/>
</dbReference>
<feature type="transmembrane region" description="Helical" evidence="10">
    <location>
        <begin position="197"/>
        <end position="218"/>
    </location>
</feature>
<gene>
    <name evidence="11" type="ORF">DERF_004121</name>
</gene>
<evidence type="ECO:0000256" key="5">
    <source>
        <dbReference type="ARBA" id="ARBA00022832"/>
    </source>
</evidence>
<feature type="transmembrane region" description="Helical" evidence="10">
    <location>
        <begin position="230"/>
        <end position="249"/>
    </location>
</feature>
<dbReference type="GO" id="GO:0030148">
    <property type="term" value="P:sphingolipid biosynthetic process"/>
    <property type="evidence" value="ECO:0007669"/>
    <property type="project" value="TreeGrafter"/>
</dbReference>
<keyword evidence="6 10" id="KW-1133">Transmembrane helix</keyword>
<evidence type="ECO:0000256" key="6">
    <source>
        <dbReference type="ARBA" id="ARBA00022989"/>
    </source>
</evidence>
<name>A0A922IFU0_DERFA</name>
<dbReference type="GO" id="GO:0019367">
    <property type="term" value="P:fatty acid elongation, saturated fatty acid"/>
    <property type="evidence" value="ECO:0007669"/>
    <property type="project" value="TreeGrafter"/>
</dbReference>
<keyword evidence="7 10" id="KW-0443">Lipid metabolism</keyword>
<dbReference type="InterPro" id="IPR002076">
    <property type="entry name" value="ELO_fam"/>
</dbReference>
<comment type="catalytic activity">
    <reaction evidence="10">
        <text>a very-long-chain acyl-CoA + malonyl-CoA + H(+) = a very-long-chain 3-oxoacyl-CoA + CO2 + CoA</text>
        <dbReference type="Rhea" id="RHEA:32727"/>
        <dbReference type="ChEBI" id="CHEBI:15378"/>
        <dbReference type="ChEBI" id="CHEBI:16526"/>
        <dbReference type="ChEBI" id="CHEBI:57287"/>
        <dbReference type="ChEBI" id="CHEBI:57384"/>
        <dbReference type="ChEBI" id="CHEBI:90725"/>
        <dbReference type="ChEBI" id="CHEBI:90736"/>
        <dbReference type="EC" id="2.3.1.199"/>
    </reaction>
</comment>
<keyword evidence="3 10" id="KW-0808">Transferase</keyword>
<keyword evidence="8 10" id="KW-0472">Membrane</keyword>
<dbReference type="GO" id="GO:0005789">
    <property type="term" value="C:endoplasmic reticulum membrane"/>
    <property type="evidence" value="ECO:0007669"/>
    <property type="project" value="TreeGrafter"/>
</dbReference>
<dbReference type="Proteomes" id="UP000790347">
    <property type="component" value="Unassembled WGS sequence"/>
</dbReference>
<evidence type="ECO:0000256" key="9">
    <source>
        <dbReference type="ARBA" id="ARBA00023160"/>
    </source>
</evidence>
<dbReference type="GO" id="GO:0034626">
    <property type="term" value="P:fatty acid elongation, polyunsaturated fatty acid"/>
    <property type="evidence" value="ECO:0007669"/>
    <property type="project" value="TreeGrafter"/>
</dbReference>
<dbReference type="PANTHER" id="PTHR11157:SF17">
    <property type="entry name" value="ELONGATION OF VERY LONG CHAIN FATTY ACIDS PROTEIN 6"/>
    <property type="match status" value="1"/>
</dbReference>
<keyword evidence="2 10" id="KW-0444">Lipid biosynthesis</keyword>
<dbReference type="EC" id="2.3.1.199" evidence="10"/>
<accession>A0A922IFU0</accession>
<proteinExistence type="inferred from homology"/>
<dbReference type="PANTHER" id="PTHR11157">
    <property type="entry name" value="FATTY ACID ACYL TRANSFERASE-RELATED"/>
    <property type="match status" value="1"/>
</dbReference>
<evidence type="ECO:0000256" key="2">
    <source>
        <dbReference type="ARBA" id="ARBA00022516"/>
    </source>
</evidence>
<reference evidence="11" key="1">
    <citation type="submission" date="2013-05" db="EMBL/GenBank/DDBJ databases">
        <authorList>
            <person name="Yim A.K.Y."/>
            <person name="Chan T.F."/>
            <person name="Ji K.M."/>
            <person name="Liu X.Y."/>
            <person name="Zhou J.W."/>
            <person name="Li R.Q."/>
            <person name="Yang K.Y."/>
            <person name="Li J."/>
            <person name="Li M."/>
            <person name="Law P.T.W."/>
            <person name="Wu Y.L."/>
            <person name="Cai Z.L."/>
            <person name="Qin H."/>
            <person name="Bao Y."/>
            <person name="Leung R.K.K."/>
            <person name="Ng P.K.S."/>
            <person name="Zou J."/>
            <person name="Zhong X.J."/>
            <person name="Ran P.X."/>
            <person name="Zhong N.S."/>
            <person name="Liu Z.G."/>
            <person name="Tsui S.K.W."/>
        </authorList>
    </citation>
    <scope>NUCLEOTIDE SEQUENCE</scope>
    <source>
        <strain evidence="11">Derf</strain>
        <tissue evidence="11">Whole organism</tissue>
    </source>
</reference>
<comment type="similarity">
    <text evidence="10">Belongs to the ELO family.</text>
</comment>
<evidence type="ECO:0000313" key="12">
    <source>
        <dbReference type="Proteomes" id="UP000790347"/>
    </source>
</evidence>
<keyword evidence="9 10" id="KW-0275">Fatty acid biosynthesis</keyword>
<keyword evidence="4 10" id="KW-0812">Transmembrane</keyword>
<dbReference type="AlphaFoldDB" id="A0A922IFU0"/>
<reference evidence="11" key="2">
    <citation type="journal article" date="2022" name="Res Sq">
        <title>Comparative Genomics Reveals Insights into the Divergent Evolution of Astigmatic Mites and Household Pest Adaptations.</title>
        <authorList>
            <person name="Xiong Q."/>
            <person name="Wan A.T.-Y."/>
            <person name="Liu X.-Y."/>
            <person name="Fung C.S.-H."/>
            <person name="Xiao X."/>
            <person name="Malainual N."/>
            <person name="Hou J."/>
            <person name="Wang L."/>
            <person name="Wang M."/>
            <person name="Yang K."/>
            <person name="Cui Y."/>
            <person name="Leung E."/>
            <person name="Nong W."/>
            <person name="Shin S.-K."/>
            <person name="Au S."/>
            <person name="Jeong K.Y."/>
            <person name="Chew F.T."/>
            <person name="Hui J."/>
            <person name="Leung T.F."/>
            <person name="Tungtrongchitr A."/>
            <person name="Zhong N."/>
            <person name="Liu Z."/>
            <person name="Tsui S."/>
        </authorList>
    </citation>
    <scope>NUCLEOTIDE SEQUENCE</scope>
    <source>
        <strain evidence="11">Derf</strain>
        <tissue evidence="11">Whole organism</tissue>
    </source>
</reference>
<dbReference type="EMBL" id="ASGP02000001">
    <property type="protein sequence ID" value="KAH9530308.1"/>
    <property type="molecule type" value="Genomic_DNA"/>
</dbReference>
<feature type="transmembrane region" description="Helical" evidence="10">
    <location>
        <begin position="265"/>
        <end position="287"/>
    </location>
</feature>
<evidence type="ECO:0000256" key="3">
    <source>
        <dbReference type="ARBA" id="ARBA00022679"/>
    </source>
</evidence>
<dbReference type="Pfam" id="PF01151">
    <property type="entry name" value="ELO"/>
    <property type="match status" value="1"/>
</dbReference>
<feature type="transmembrane region" description="Helical" evidence="10">
    <location>
        <begin position="146"/>
        <end position="167"/>
    </location>
</feature>
<dbReference type="GO" id="GO:0009922">
    <property type="term" value="F:fatty acid elongase activity"/>
    <property type="evidence" value="ECO:0007669"/>
    <property type="project" value="UniProtKB-EC"/>
</dbReference>
<keyword evidence="12" id="KW-1185">Reference proteome</keyword>
<organism evidence="11 12">
    <name type="scientific">Dermatophagoides farinae</name>
    <name type="common">American house dust mite</name>
    <dbReference type="NCBI Taxonomy" id="6954"/>
    <lineage>
        <taxon>Eukaryota</taxon>
        <taxon>Metazoa</taxon>
        <taxon>Ecdysozoa</taxon>
        <taxon>Arthropoda</taxon>
        <taxon>Chelicerata</taxon>
        <taxon>Arachnida</taxon>
        <taxon>Acari</taxon>
        <taxon>Acariformes</taxon>
        <taxon>Sarcoptiformes</taxon>
        <taxon>Astigmata</taxon>
        <taxon>Psoroptidia</taxon>
        <taxon>Analgoidea</taxon>
        <taxon>Pyroglyphidae</taxon>
        <taxon>Dermatophagoidinae</taxon>
        <taxon>Dermatophagoides</taxon>
    </lineage>
</organism>
<evidence type="ECO:0000313" key="11">
    <source>
        <dbReference type="EMBL" id="KAH9530308.1"/>
    </source>
</evidence>
<evidence type="ECO:0000256" key="10">
    <source>
        <dbReference type="RuleBase" id="RU361115"/>
    </source>
</evidence>
<evidence type="ECO:0000256" key="1">
    <source>
        <dbReference type="ARBA" id="ARBA00004141"/>
    </source>
</evidence>
<evidence type="ECO:0000256" key="4">
    <source>
        <dbReference type="ARBA" id="ARBA00022692"/>
    </source>
</evidence>